<evidence type="ECO:0000313" key="1">
    <source>
        <dbReference type="EMBL" id="OSS49384.1"/>
    </source>
</evidence>
<reference evidence="1 2" key="1">
    <citation type="journal article" date="2017" name="Genome Announc.">
        <title>Genome sequence of the saprophytic ascomycete Epicoccum nigrum ICMP 19927 strain isolated from New Zealand.</title>
        <authorList>
            <person name="Fokin M."/>
            <person name="Fleetwood D."/>
            <person name="Weir B.S."/>
            <person name="Villas-Boas S.G."/>
        </authorList>
    </citation>
    <scope>NUCLEOTIDE SEQUENCE [LARGE SCALE GENOMIC DNA]</scope>
    <source>
        <strain evidence="1 2">ICMP 19927</strain>
    </source>
</reference>
<name>A0A1Y2LZP0_EPING</name>
<organism evidence="1 2">
    <name type="scientific">Epicoccum nigrum</name>
    <name type="common">Soil fungus</name>
    <name type="synonym">Epicoccum purpurascens</name>
    <dbReference type="NCBI Taxonomy" id="105696"/>
    <lineage>
        <taxon>Eukaryota</taxon>
        <taxon>Fungi</taxon>
        <taxon>Dikarya</taxon>
        <taxon>Ascomycota</taxon>
        <taxon>Pezizomycotina</taxon>
        <taxon>Dothideomycetes</taxon>
        <taxon>Pleosporomycetidae</taxon>
        <taxon>Pleosporales</taxon>
        <taxon>Pleosporineae</taxon>
        <taxon>Didymellaceae</taxon>
        <taxon>Epicoccum</taxon>
    </lineage>
</organism>
<proteinExistence type="predicted"/>
<dbReference type="InParanoid" id="A0A1Y2LZP0"/>
<dbReference type="Proteomes" id="UP000193240">
    <property type="component" value="Unassembled WGS sequence"/>
</dbReference>
<protein>
    <submittedName>
        <fullName evidence="1">Uncharacterized protein</fullName>
    </submittedName>
</protein>
<gene>
    <name evidence="1" type="ORF">B5807_05465</name>
</gene>
<sequence>MSSDVDPGLYRMQYDTAVKLFDDSQMEASVALSKSNATGLDNWEDADYCSLLQNKDTPQASI</sequence>
<dbReference type="AlphaFoldDB" id="A0A1Y2LZP0"/>
<evidence type="ECO:0000313" key="2">
    <source>
        <dbReference type="Proteomes" id="UP000193240"/>
    </source>
</evidence>
<keyword evidence="2" id="KW-1185">Reference proteome</keyword>
<dbReference type="EMBL" id="KZ107844">
    <property type="protein sequence ID" value="OSS49384.1"/>
    <property type="molecule type" value="Genomic_DNA"/>
</dbReference>
<accession>A0A1Y2LZP0</accession>